<dbReference type="EMBL" id="LR031874">
    <property type="protein sequence ID" value="VDD25451.1"/>
    <property type="molecule type" value="Genomic_DNA"/>
</dbReference>
<feature type="signal peptide" evidence="1">
    <location>
        <begin position="1"/>
        <end position="28"/>
    </location>
</feature>
<feature type="chain" id="PRO_5018266112" description="Lipoprotein" evidence="1">
    <location>
        <begin position="29"/>
        <end position="40"/>
    </location>
</feature>
<proteinExistence type="predicted"/>
<gene>
    <name evidence="2" type="ORF">BOLC2T10862H</name>
</gene>
<dbReference type="PROSITE" id="PS51257">
    <property type="entry name" value="PROKAR_LIPOPROTEIN"/>
    <property type="match status" value="1"/>
</dbReference>
<evidence type="ECO:0000313" key="2">
    <source>
        <dbReference type="EMBL" id="VDD25451.1"/>
    </source>
</evidence>
<protein>
    <recommendedName>
        <fullName evidence="3">Lipoprotein</fullName>
    </recommendedName>
</protein>
<organism evidence="2">
    <name type="scientific">Brassica oleracea</name>
    <name type="common">Wild cabbage</name>
    <dbReference type="NCBI Taxonomy" id="3712"/>
    <lineage>
        <taxon>Eukaryota</taxon>
        <taxon>Viridiplantae</taxon>
        <taxon>Streptophyta</taxon>
        <taxon>Embryophyta</taxon>
        <taxon>Tracheophyta</taxon>
        <taxon>Spermatophyta</taxon>
        <taxon>Magnoliopsida</taxon>
        <taxon>eudicotyledons</taxon>
        <taxon>Gunneridae</taxon>
        <taxon>Pentapetalae</taxon>
        <taxon>rosids</taxon>
        <taxon>malvids</taxon>
        <taxon>Brassicales</taxon>
        <taxon>Brassicaceae</taxon>
        <taxon>Brassiceae</taxon>
        <taxon>Brassica</taxon>
    </lineage>
</organism>
<reference evidence="2" key="1">
    <citation type="submission" date="2018-11" db="EMBL/GenBank/DDBJ databases">
        <authorList>
            <consortium name="Genoscope - CEA"/>
            <person name="William W."/>
        </authorList>
    </citation>
    <scope>NUCLEOTIDE SEQUENCE</scope>
</reference>
<sequence>MTSKITFFLLFALVAACATMVSVPTAEASYCVDSKDCPDV</sequence>
<name>A0A3P6DPB1_BRAOL</name>
<evidence type="ECO:0000256" key="1">
    <source>
        <dbReference type="SAM" id="SignalP"/>
    </source>
</evidence>
<accession>A0A3P6DPB1</accession>
<dbReference type="AlphaFoldDB" id="A0A3P6DPB1"/>
<evidence type="ECO:0008006" key="3">
    <source>
        <dbReference type="Google" id="ProtNLM"/>
    </source>
</evidence>
<keyword evidence="1" id="KW-0732">Signal</keyword>